<dbReference type="RefSeq" id="WP_056977513.1">
    <property type="nucleotide sequence ID" value="NZ_AYYP01000070.1"/>
</dbReference>
<dbReference type="Gene3D" id="3.40.50.450">
    <property type="match status" value="1"/>
</dbReference>
<protein>
    <submittedName>
        <fullName evidence="1">Uncharacterized protein</fullName>
    </submittedName>
</protein>
<dbReference type="GeneID" id="75137378"/>
<proteinExistence type="predicted"/>
<dbReference type="EMBL" id="AYYP01000070">
    <property type="protein sequence ID" value="KRM63123.1"/>
    <property type="molecule type" value="Genomic_DNA"/>
</dbReference>
<dbReference type="PIRSF" id="PIRSF021290">
    <property type="entry name" value="DUF1273"/>
    <property type="match status" value="1"/>
</dbReference>
<evidence type="ECO:0000313" key="1">
    <source>
        <dbReference type="EMBL" id="KRM63123.1"/>
    </source>
</evidence>
<keyword evidence="2" id="KW-1185">Reference proteome</keyword>
<dbReference type="PANTHER" id="PTHR38440">
    <property type="entry name" value="UPF0398 PROTEIN YPSA"/>
    <property type="match status" value="1"/>
</dbReference>
<organism evidence="1 2">
    <name type="scientific">Ligilactobacillus agilis DSM 20509</name>
    <dbReference type="NCBI Taxonomy" id="1423718"/>
    <lineage>
        <taxon>Bacteria</taxon>
        <taxon>Bacillati</taxon>
        <taxon>Bacillota</taxon>
        <taxon>Bacilli</taxon>
        <taxon>Lactobacillales</taxon>
        <taxon>Lactobacillaceae</taxon>
        <taxon>Ligilactobacillus</taxon>
    </lineage>
</organism>
<reference evidence="1 2" key="1">
    <citation type="journal article" date="2015" name="Genome Announc.">
        <title>Expanding the biotechnology potential of lactobacilli through comparative genomics of 213 strains and associated genera.</title>
        <authorList>
            <person name="Sun Z."/>
            <person name="Harris H.M."/>
            <person name="McCann A."/>
            <person name="Guo C."/>
            <person name="Argimon S."/>
            <person name="Zhang W."/>
            <person name="Yang X."/>
            <person name="Jeffery I.B."/>
            <person name="Cooney J.C."/>
            <person name="Kagawa T.F."/>
            <person name="Liu W."/>
            <person name="Song Y."/>
            <person name="Salvetti E."/>
            <person name="Wrobel A."/>
            <person name="Rasinkangas P."/>
            <person name="Parkhill J."/>
            <person name="Rea M.C."/>
            <person name="O'Sullivan O."/>
            <person name="Ritari J."/>
            <person name="Douillard F.P."/>
            <person name="Paul Ross R."/>
            <person name="Yang R."/>
            <person name="Briner A.E."/>
            <person name="Felis G.E."/>
            <person name="de Vos W.M."/>
            <person name="Barrangou R."/>
            <person name="Klaenhammer T.R."/>
            <person name="Caufield P.W."/>
            <person name="Cui Y."/>
            <person name="Zhang H."/>
            <person name="O'Toole P.W."/>
        </authorList>
    </citation>
    <scope>NUCLEOTIDE SEQUENCE [LARGE SCALE GENOMIC DNA]</scope>
    <source>
        <strain evidence="1 2">DSM 20509</strain>
    </source>
</reference>
<dbReference type="SUPFAM" id="SSF102405">
    <property type="entry name" value="MCP/YpsA-like"/>
    <property type="match status" value="1"/>
</dbReference>
<gene>
    <name evidence="1" type="ORF">FC14_GL000945</name>
</gene>
<sequence length="181" mass="21034">MRLWLSGYRSYELGIFNEQDLKVKVIKAALKERLVAKLDQGLEWVITGPNLGVEQWGLEVVLELKKAYPDLKLALLEPYADFSSRWQEAKQVKLAQLRSEADFFGLVSKKPYQGIRQLQNYQNFCLNHSDQALFVYDELYPGKLKFAYQASKKKANYPCELVTMDELQTFAADYQENYGSW</sequence>
<evidence type="ECO:0000313" key="2">
    <source>
        <dbReference type="Proteomes" id="UP000051008"/>
    </source>
</evidence>
<dbReference type="NCBIfam" id="NF010181">
    <property type="entry name" value="PRK13660.1"/>
    <property type="match status" value="1"/>
</dbReference>
<dbReference type="AlphaFoldDB" id="A0A0R2AIN1"/>
<dbReference type="PATRIC" id="fig|1423718.3.peg.993"/>
<dbReference type="PANTHER" id="PTHR38440:SF1">
    <property type="entry name" value="UPF0398 PROTEIN SPR0331"/>
    <property type="match status" value="1"/>
</dbReference>
<comment type="caution">
    <text evidence="1">The sequence shown here is derived from an EMBL/GenBank/DDBJ whole genome shotgun (WGS) entry which is preliminary data.</text>
</comment>
<dbReference type="InterPro" id="IPR010697">
    <property type="entry name" value="YspA"/>
</dbReference>
<dbReference type="OrthoDB" id="2301957at2"/>
<accession>A0A0R2AIN1</accession>
<name>A0A0R2AIN1_9LACO</name>
<dbReference type="Pfam" id="PF06908">
    <property type="entry name" value="YpsA"/>
    <property type="match status" value="1"/>
</dbReference>
<dbReference type="Proteomes" id="UP000051008">
    <property type="component" value="Unassembled WGS sequence"/>
</dbReference>